<dbReference type="EMBL" id="CP158373">
    <property type="protein sequence ID" value="XBY66587.1"/>
    <property type="molecule type" value="Genomic_DNA"/>
</dbReference>
<dbReference type="PANTHER" id="PTHR42686">
    <property type="entry name" value="GH17980P-RELATED"/>
    <property type="match status" value="1"/>
</dbReference>
<evidence type="ECO:0000259" key="1">
    <source>
        <dbReference type="Pfam" id="PF00248"/>
    </source>
</evidence>
<dbReference type="Gene3D" id="3.20.20.100">
    <property type="entry name" value="NADP-dependent oxidoreductase domain"/>
    <property type="match status" value="1"/>
</dbReference>
<dbReference type="SUPFAM" id="SSF51430">
    <property type="entry name" value="NAD(P)-linked oxidoreductase"/>
    <property type="match status" value="1"/>
</dbReference>
<dbReference type="Pfam" id="PF00248">
    <property type="entry name" value="Aldo_ket_red"/>
    <property type="match status" value="1"/>
</dbReference>
<accession>A0AAU7YA89</accession>
<sequence>MFRPVAEEQADPDLFLLAGRYSLLDHREALETLFPACLARGVGIVVGGPFNSGVLAGGDHYEYDRIPAEVNSRAQRLMALCERFGIDSRAAALQFCLANPAVLSVIPGTATPVRPAQYMAQLQAEVPRAFWLALQEEGLVGADVPLPV</sequence>
<dbReference type="AlphaFoldDB" id="A0AAU7YA89"/>
<gene>
    <name evidence="3" type="ORF">ABS648_12745</name>
    <name evidence="2" type="ORF">PSm6_57620</name>
</gene>
<reference evidence="3" key="2">
    <citation type="submission" date="2023-08" db="EMBL/GenBank/DDBJ databases">
        <title>Increased levels of nutrients transform a symbiont into a lethal pathobiont.</title>
        <authorList>
            <person name="Lachnit T."/>
            <person name="Ulrich L."/>
            <person name="Willmer F.M."/>
            <person name="Hasenbein T."/>
            <person name="Steiner L.X."/>
            <person name="Wolters M."/>
            <person name="Herbst E.M."/>
            <person name="Deines P."/>
        </authorList>
    </citation>
    <scope>NUCLEOTIDE SEQUENCE</scope>
    <source>
        <strain evidence="3">T3</strain>
    </source>
</reference>
<evidence type="ECO:0000313" key="2">
    <source>
        <dbReference type="EMBL" id="BCD89355.1"/>
    </source>
</evidence>
<organism evidence="3">
    <name type="scientific">Pseudomonas solani</name>
    <dbReference type="NCBI Taxonomy" id="2731552"/>
    <lineage>
        <taxon>Bacteria</taxon>
        <taxon>Pseudomonadati</taxon>
        <taxon>Pseudomonadota</taxon>
        <taxon>Gammaproteobacteria</taxon>
        <taxon>Pseudomonadales</taxon>
        <taxon>Pseudomonadaceae</taxon>
        <taxon>Pseudomonas</taxon>
    </lineage>
</organism>
<dbReference type="GO" id="GO:0005829">
    <property type="term" value="C:cytosol"/>
    <property type="evidence" value="ECO:0007669"/>
    <property type="project" value="TreeGrafter"/>
</dbReference>
<dbReference type="InterPro" id="IPR020471">
    <property type="entry name" value="AKR"/>
</dbReference>
<dbReference type="InterPro" id="IPR036812">
    <property type="entry name" value="NAD(P)_OxRdtase_dom_sf"/>
</dbReference>
<keyword evidence="4" id="KW-1185">Reference proteome</keyword>
<evidence type="ECO:0000313" key="4">
    <source>
        <dbReference type="Proteomes" id="UP001064896"/>
    </source>
</evidence>
<name>A0AAU7YA89_9PSED</name>
<evidence type="ECO:0000313" key="3">
    <source>
        <dbReference type="EMBL" id="XBY66587.1"/>
    </source>
</evidence>
<feature type="domain" description="NADP-dependent oxidoreductase" evidence="1">
    <location>
        <begin position="10"/>
        <end position="114"/>
    </location>
</feature>
<dbReference type="RefSeq" id="WP_021218071.1">
    <property type="nucleotide sequence ID" value="NZ_AP023081.1"/>
</dbReference>
<dbReference type="InterPro" id="IPR023210">
    <property type="entry name" value="NADP_OxRdtase_dom"/>
</dbReference>
<protein>
    <submittedName>
        <fullName evidence="3">Aldo/keto reductase</fullName>
    </submittedName>
</protein>
<dbReference type="GO" id="GO:0016491">
    <property type="term" value="F:oxidoreductase activity"/>
    <property type="evidence" value="ECO:0007669"/>
    <property type="project" value="InterPro"/>
</dbReference>
<reference evidence="2" key="1">
    <citation type="submission" date="2020-05" db="EMBL/GenBank/DDBJ databases">
        <title>Complete genome sequence of Pseudomonas sp. Sm006.</title>
        <authorList>
            <person name="Takeuchi K."/>
            <person name="Someya N."/>
        </authorList>
    </citation>
    <scope>NUCLEOTIDE SEQUENCE</scope>
    <source>
        <strain evidence="2">Sm006</strain>
    </source>
</reference>
<dbReference type="Proteomes" id="UP001064896">
    <property type="component" value="Chromosome"/>
</dbReference>
<dbReference type="PANTHER" id="PTHR42686:SF1">
    <property type="entry name" value="GH17980P-RELATED"/>
    <property type="match status" value="1"/>
</dbReference>
<proteinExistence type="predicted"/>
<dbReference type="EMBL" id="AP023081">
    <property type="protein sequence ID" value="BCD89355.1"/>
    <property type="molecule type" value="Genomic_DNA"/>
</dbReference>